<dbReference type="EMBL" id="CP012831">
    <property type="protein sequence ID" value="ALI09350.1"/>
    <property type="molecule type" value="Genomic_DNA"/>
</dbReference>
<name>A0A0N9X2B7_PSEFL</name>
<accession>A0A0N9X2B7</accession>
<feature type="transmembrane region" description="Helical" evidence="1">
    <location>
        <begin position="51"/>
        <end position="68"/>
    </location>
</feature>
<evidence type="ECO:0000259" key="2">
    <source>
        <dbReference type="Pfam" id="PF00487"/>
    </source>
</evidence>
<organism evidence="3 4">
    <name type="scientific">Pseudomonas fluorescens</name>
    <dbReference type="NCBI Taxonomy" id="294"/>
    <lineage>
        <taxon>Bacteria</taxon>
        <taxon>Pseudomonadati</taxon>
        <taxon>Pseudomonadota</taxon>
        <taxon>Gammaproteobacteria</taxon>
        <taxon>Pseudomonadales</taxon>
        <taxon>Pseudomonadaceae</taxon>
        <taxon>Pseudomonas</taxon>
    </lineage>
</organism>
<sequence>MPNYLDEAHRVEIVKLSRTLTSQTEWPTWLLLVGFYLAWALVVFHGQALGQLISIALLVPLVVLWMSIQHELIHGHPTRWPAINKALGFLPFAVWYPYDIYRDTHLAHHNDEVLTVPGQDPESRYVTSAYWLQSPRYVKALLWVNKTLGGRLLMGAPLAVISLLGSEIRGLFLAGGSTGRVWIAHVLSVVVVLTLVEQYSAISAVQYVFLVSLPALSIAMIRSFYEHRPSTLPEHRTVINESSGLLSWLFLNLNLHLVHHDLPGLPWFYLPRVYRARREQWIARNNGYVIHGYFQLLQRHLINPVDCPRHPARH</sequence>
<feature type="transmembrane region" description="Helical" evidence="1">
    <location>
        <begin position="148"/>
        <end position="165"/>
    </location>
</feature>
<dbReference type="Pfam" id="PF00487">
    <property type="entry name" value="FA_desaturase"/>
    <property type="match status" value="1"/>
</dbReference>
<feature type="domain" description="Fatty acid desaturase" evidence="2">
    <location>
        <begin position="55"/>
        <end position="286"/>
    </location>
</feature>
<feature type="transmembrane region" description="Helical" evidence="1">
    <location>
        <begin position="26"/>
        <end position="44"/>
    </location>
</feature>
<dbReference type="CDD" id="cd03509">
    <property type="entry name" value="DesA_FADS-like"/>
    <property type="match status" value="1"/>
</dbReference>
<evidence type="ECO:0000256" key="1">
    <source>
        <dbReference type="SAM" id="Phobius"/>
    </source>
</evidence>
<reference evidence="3 4" key="2">
    <citation type="journal article" date="2018" name="Nature">
        <title>Mutant phenotypes for thousands of bacterial genes of unknown function.</title>
        <authorList>
            <person name="Price M.N."/>
            <person name="Wetmore K.M."/>
            <person name="Waters R.J."/>
            <person name="Callaghan M."/>
            <person name="Ray J."/>
            <person name="Liu H."/>
            <person name="Kuehl J.V."/>
            <person name="Melnyk R.A."/>
            <person name="Lamson J.S."/>
            <person name="Suh Y."/>
            <person name="Carlson H.K."/>
            <person name="Esquivel Z."/>
            <person name="Sadeeshkumar H."/>
            <person name="Chakraborty R."/>
            <person name="Zane G.M."/>
            <person name="Rubin B.E."/>
            <person name="Wall J.D."/>
            <person name="Visel A."/>
            <person name="Bristow J."/>
            <person name="Blow M.J."/>
            <person name="Arkin A.P."/>
            <person name="Deutschbauer A.M."/>
        </authorList>
    </citation>
    <scope>NUCLEOTIDE SEQUENCE [LARGE SCALE GENOMIC DNA]</scope>
    <source>
        <strain evidence="3 4">FW300-N2C3</strain>
    </source>
</reference>
<feature type="transmembrane region" description="Helical" evidence="1">
    <location>
        <begin position="171"/>
        <end position="195"/>
    </location>
</feature>
<reference evidence="4" key="1">
    <citation type="submission" date="2015-09" db="EMBL/GenBank/DDBJ databases">
        <title>Whole genome sequence of Pseudomonas fluorescens FW300-N2C3.</title>
        <authorList>
            <person name="Ray J."/>
            <person name="Melnyk R."/>
            <person name="Deutschbauer A."/>
        </authorList>
    </citation>
    <scope>NUCLEOTIDE SEQUENCE [LARGE SCALE GENOMIC DNA]</scope>
    <source>
        <strain evidence="4">FW300-N2C3</strain>
    </source>
</reference>
<dbReference type="OrthoDB" id="784276at2"/>
<dbReference type="GO" id="GO:0006629">
    <property type="term" value="P:lipid metabolic process"/>
    <property type="evidence" value="ECO:0007669"/>
    <property type="project" value="InterPro"/>
</dbReference>
<dbReference type="Proteomes" id="UP000059425">
    <property type="component" value="Chromosome"/>
</dbReference>
<keyword evidence="1" id="KW-0472">Membrane</keyword>
<keyword evidence="1" id="KW-1133">Transmembrane helix</keyword>
<evidence type="ECO:0000313" key="4">
    <source>
        <dbReference type="Proteomes" id="UP000059425"/>
    </source>
</evidence>
<gene>
    <name evidence="3" type="ORF">AO356_21880</name>
</gene>
<keyword evidence="1" id="KW-0812">Transmembrane</keyword>
<protein>
    <submittedName>
        <fullName evidence="3">Fatty acid desaturase</fullName>
    </submittedName>
</protein>
<feature type="transmembrane region" description="Helical" evidence="1">
    <location>
        <begin position="207"/>
        <end position="225"/>
    </location>
</feature>
<dbReference type="RefSeq" id="WP_060741518.1">
    <property type="nucleotide sequence ID" value="NZ_CP012831.1"/>
</dbReference>
<dbReference type="InterPro" id="IPR005804">
    <property type="entry name" value="FA_desaturase_dom"/>
</dbReference>
<dbReference type="AlphaFoldDB" id="A0A0N9X2B7"/>
<proteinExistence type="predicted"/>
<evidence type="ECO:0000313" key="3">
    <source>
        <dbReference type="EMBL" id="ALI09350.1"/>
    </source>
</evidence>